<evidence type="ECO:0000256" key="8">
    <source>
        <dbReference type="ARBA" id="ARBA00022801"/>
    </source>
</evidence>
<feature type="active site" evidence="15">
    <location>
        <position position="89"/>
    </location>
</feature>
<feature type="signal peptide" evidence="16">
    <location>
        <begin position="1"/>
        <end position="23"/>
    </location>
</feature>
<dbReference type="PANTHER" id="PTHR47966:SF65">
    <property type="entry name" value="ASPARTIC-TYPE ENDOPEPTIDASE"/>
    <property type="match status" value="1"/>
</dbReference>
<gene>
    <name evidence="18" type="ORF">EMCG_08202</name>
</gene>
<dbReference type="GO" id="GO:0004190">
    <property type="term" value="F:aspartic-type endopeptidase activity"/>
    <property type="evidence" value="ECO:0007669"/>
    <property type="project" value="UniProtKB-KW"/>
</dbReference>
<dbReference type="PANTHER" id="PTHR47966">
    <property type="entry name" value="BETA-SITE APP-CLEAVING ENZYME, ISOFORM A-RELATED"/>
    <property type="match status" value="1"/>
</dbReference>
<evidence type="ECO:0000313" key="18">
    <source>
        <dbReference type="EMBL" id="KKZ66031.1"/>
    </source>
</evidence>
<feature type="domain" description="Peptidase A1" evidence="17">
    <location>
        <begin position="71"/>
        <end position="407"/>
    </location>
</feature>
<comment type="similarity">
    <text evidence="2">Belongs to the peptidase A1 family.</text>
</comment>
<reference evidence="19" key="1">
    <citation type="journal article" date="2015" name="PLoS Genet.">
        <title>The dynamic genome and transcriptome of the human fungal pathogen Blastomyces and close relative Emmonsia.</title>
        <authorList>
            <person name="Munoz J.F."/>
            <person name="Gauthier G.M."/>
            <person name="Desjardins C.A."/>
            <person name="Gallo J.E."/>
            <person name="Holder J."/>
            <person name="Sullivan T.D."/>
            <person name="Marty A.J."/>
            <person name="Carmen J.C."/>
            <person name="Chen Z."/>
            <person name="Ding L."/>
            <person name="Gujja S."/>
            <person name="Magrini V."/>
            <person name="Misas E."/>
            <person name="Mitreva M."/>
            <person name="Priest M."/>
            <person name="Saif S."/>
            <person name="Whiston E.A."/>
            <person name="Young S."/>
            <person name="Zeng Q."/>
            <person name="Goldman W.E."/>
            <person name="Mardis E.R."/>
            <person name="Taylor J.W."/>
            <person name="McEwen J.G."/>
            <person name="Clay O.K."/>
            <person name="Klein B.S."/>
            <person name="Cuomo C.A."/>
        </authorList>
    </citation>
    <scope>NUCLEOTIDE SEQUENCE [LARGE SCALE GENOMIC DNA]</scope>
    <source>
        <strain evidence="19">UAMH 3008</strain>
    </source>
</reference>
<evidence type="ECO:0000256" key="3">
    <source>
        <dbReference type="ARBA" id="ARBA00022475"/>
    </source>
</evidence>
<evidence type="ECO:0000256" key="14">
    <source>
        <dbReference type="ARBA" id="ARBA00068059"/>
    </source>
</evidence>
<comment type="function">
    <text evidence="12">Probable GPI-anchored aspartic-type endopeptidase which contributes to virulence.</text>
</comment>
<evidence type="ECO:0000256" key="6">
    <source>
        <dbReference type="ARBA" id="ARBA00022729"/>
    </source>
</evidence>
<keyword evidence="10" id="KW-0325">Glycoprotein</keyword>
<name>A0A0G2JAN3_9EURO</name>
<comment type="caution">
    <text evidence="18">The sequence shown here is derived from an EMBL/GenBank/DDBJ whole genome shotgun (WGS) entry which is preliminary data.</text>
</comment>
<dbReference type="CDD" id="cd05474">
    <property type="entry name" value="SAP_like"/>
    <property type="match status" value="1"/>
</dbReference>
<evidence type="ECO:0000259" key="17">
    <source>
        <dbReference type="PROSITE" id="PS51767"/>
    </source>
</evidence>
<dbReference type="Gene3D" id="2.40.70.10">
    <property type="entry name" value="Acid Proteases"/>
    <property type="match status" value="2"/>
</dbReference>
<dbReference type="InterPro" id="IPR033121">
    <property type="entry name" value="PEPTIDASE_A1"/>
</dbReference>
<keyword evidence="6 16" id="KW-0732">Signal</keyword>
<sequence length="493" mass="52116">MRGAAALCTLGTALLSALPVINAIELVARDSPHVVGLEIQRKHVPNPIERDRLRKRAKVVSQILDNEKTLYFCNITLGTPEQHLRMHIDTGSSDLWCNTPNSTFCSQNDKPCNYAGAYDPMASSTYQLVSTDFNISYVDGSGALGDYVKDTLRMGSATLDDFQFGLGYQSSSAAEGVLGIGYPINEVQVGRNGKSPYPNLPYALVGAGYINSPAYSLWLNDLQANTGSILFGGVDTKKFYGMLHTLPIIPTRAGIYSELVIALTGVSLETNNGIKTLGASNLPVPTLLDSGSSLCYLPNRLVAELYRTIHATYDPEIGAAFVPCRLMHEKVAVTFTFSEPAITVPMDELVLDLGPNPDGTRPTFSNGELACVFGISPAGDGISILGDTFLRSAYVVYDLDNNEISLARTNFNSTGEQILEITKGPDGVPSATGVDGAISTGDLSGTGGGPINGPSVTASTVSSTAFAMRTAHPDIHLGALAGLAGAGVVYAMM</sequence>
<dbReference type="FunFam" id="2.40.70.10:FF:000011">
    <property type="entry name" value="Aspartic protease"/>
    <property type="match status" value="1"/>
</dbReference>
<keyword evidence="3" id="KW-1003">Cell membrane</keyword>
<dbReference type="GO" id="GO:0098552">
    <property type="term" value="C:side of membrane"/>
    <property type="evidence" value="ECO:0007669"/>
    <property type="project" value="UniProtKB-KW"/>
</dbReference>
<dbReference type="AlphaFoldDB" id="A0A0G2JAN3"/>
<evidence type="ECO:0000256" key="15">
    <source>
        <dbReference type="PIRSR" id="PIRSR601461-1"/>
    </source>
</evidence>
<evidence type="ECO:0000256" key="2">
    <source>
        <dbReference type="ARBA" id="ARBA00007447"/>
    </source>
</evidence>
<keyword evidence="5" id="KW-0645">Protease</keyword>
<feature type="active site" evidence="15">
    <location>
        <position position="289"/>
    </location>
</feature>
<dbReference type="InterPro" id="IPR021109">
    <property type="entry name" value="Peptidase_aspartic_dom_sf"/>
</dbReference>
<dbReference type="PROSITE" id="PS51767">
    <property type="entry name" value="PEPTIDASE_A1"/>
    <property type="match status" value="1"/>
</dbReference>
<dbReference type="InterPro" id="IPR033876">
    <property type="entry name" value="SAP-like"/>
</dbReference>
<dbReference type="OrthoDB" id="771136at2759"/>
<evidence type="ECO:0000256" key="4">
    <source>
        <dbReference type="ARBA" id="ARBA00022622"/>
    </source>
</evidence>
<evidence type="ECO:0000256" key="13">
    <source>
        <dbReference type="ARBA" id="ARBA00067536"/>
    </source>
</evidence>
<keyword evidence="7" id="KW-0064">Aspartyl protease</keyword>
<dbReference type="PRINTS" id="PR00792">
    <property type="entry name" value="PEPSIN"/>
</dbReference>
<comment type="subcellular location">
    <subcellularLocation>
        <location evidence="1">Cell membrane</location>
        <topology evidence="1">Lipid-anchor</topology>
        <topology evidence="1">GPI-anchor</topology>
    </subcellularLocation>
</comment>
<dbReference type="EMBL" id="LCZI01000540">
    <property type="protein sequence ID" value="KKZ66031.1"/>
    <property type="molecule type" value="Genomic_DNA"/>
</dbReference>
<dbReference type="GO" id="GO:0006508">
    <property type="term" value="P:proteolysis"/>
    <property type="evidence" value="ECO:0007669"/>
    <property type="project" value="UniProtKB-KW"/>
</dbReference>
<evidence type="ECO:0000256" key="10">
    <source>
        <dbReference type="ARBA" id="ARBA00023180"/>
    </source>
</evidence>
<dbReference type="Pfam" id="PF00026">
    <property type="entry name" value="Asp"/>
    <property type="match status" value="1"/>
</dbReference>
<protein>
    <recommendedName>
        <fullName evidence="14">Probable aspartic-type endopeptidase OPSB</fullName>
    </recommendedName>
    <alternativeName>
        <fullName evidence="13">Probable aspartic-type endopeptidase opsB</fullName>
    </alternativeName>
</protein>
<evidence type="ECO:0000256" key="11">
    <source>
        <dbReference type="ARBA" id="ARBA00023288"/>
    </source>
</evidence>
<feature type="chain" id="PRO_5002545831" description="Probable aspartic-type endopeptidase OPSB" evidence="16">
    <location>
        <begin position="24"/>
        <end position="493"/>
    </location>
</feature>
<keyword evidence="8" id="KW-0378">Hydrolase</keyword>
<dbReference type="SUPFAM" id="SSF50630">
    <property type="entry name" value="Acid proteases"/>
    <property type="match status" value="1"/>
</dbReference>
<evidence type="ECO:0000256" key="9">
    <source>
        <dbReference type="ARBA" id="ARBA00023136"/>
    </source>
</evidence>
<organism evidence="18 19">
    <name type="scientific">[Emmonsia] crescens</name>
    <dbReference type="NCBI Taxonomy" id="73230"/>
    <lineage>
        <taxon>Eukaryota</taxon>
        <taxon>Fungi</taxon>
        <taxon>Dikarya</taxon>
        <taxon>Ascomycota</taxon>
        <taxon>Pezizomycotina</taxon>
        <taxon>Eurotiomycetes</taxon>
        <taxon>Eurotiomycetidae</taxon>
        <taxon>Onygenales</taxon>
        <taxon>Ajellomycetaceae</taxon>
        <taxon>Emergomyces</taxon>
    </lineage>
</organism>
<evidence type="ECO:0000256" key="7">
    <source>
        <dbReference type="ARBA" id="ARBA00022750"/>
    </source>
</evidence>
<dbReference type="InterPro" id="IPR001461">
    <property type="entry name" value="Aspartic_peptidase_A1"/>
</dbReference>
<evidence type="ECO:0000256" key="16">
    <source>
        <dbReference type="SAM" id="SignalP"/>
    </source>
</evidence>
<evidence type="ECO:0000256" key="12">
    <source>
        <dbReference type="ARBA" id="ARBA00054722"/>
    </source>
</evidence>
<dbReference type="GO" id="GO:0005886">
    <property type="term" value="C:plasma membrane"/>
    <property type="evidence" value="ECO:0007669"/>
    <property type="project" value="UniProtKB-SubCell"/>
</dbReference>
<proteinExistence type="inferred from homology"/>
<dbReference type="FunFam" id="2.40.70.10:FF:000068">
    <property type="entry name" value="Aspartic-type endopeptidase (OpsB)"/>
    <property type="match status" value="1"/>
</dbReference>
<keyword evidence="9" id="KW-0472">Membrane</keyword>
<accession>A0A0G2JAN3</accession>
<dbReference type="Proteomes" id="UP000034164">
    <property type="component" value="Unassembled WGS sequence"/>
</dbReference>
<keyword evidence="4" id="KW-0336">GPI-anchor</keyword>
<evidence type="ECO:0000256" key="5">
    <source>
        <dbReference type="ARBA" id="ARBA00022670"/>
    </source>
</evidence>
<evidence type="ECO:0000256" key="1">
    <source>
        <dbReference type="ARBA" id="ARBA00004609"/>
    </source>
</evidence>
<keyword evidence="11" id="KW-0449">Lipoprotein</keyword>
<dbReference type="VEuPathDB" id="FungiDB:EMCG_08202"/>
<evidence type="ECO:0000313" key="19">
    <source>
        <dbReference type="Proteomes" id="UP000034164"/>
    </source>
</evidence>